<gene>
    <name evidence="1" type="ORF">P4706_29305</name>
</gene>
<evidence type="ECO:0000313" key="1">
    <source>
        <dbReference type="EMBL" id="MEC0277079.1"/>
    </source>
</evidence>
<evidence type="ECO:0000313" key="2">
    <source>
        <dbReference type="Proteomes" id="UP001307168"/>
    </source>
</evidence>
<accession>A0AAW9NHB3</accession>
<comment type="caution">
    <text evidence="1">The sequence shown here is derived from an EMBL/GenBank/DDBJ whole genome shotgun (WGS) entry which is preliminary data.</text>
</comment>
<dbReference type="Proteomes" id="UP001307168">
    <property type="component" value="Unassembled WGS sequence"/>
</dbReference>
<protein>
    <submittedName>
        <fullName evidence="1">Uncharacterized protein</fullName>
    </submittedName>
</protein>
<dbReference type="RefSeq" id="WP_367408547.1">
    <property type="nucleotide sequence ID" value="NZ_JARNBH010000057.1"/>
</dbReference>
<dbReference type="AlphaFoldDB" id="A0AAW9NHB3"/>
<reference evidence="1 2" key="1">
    <citation type="submission" date="2023-03" db="EMBL/GenBank/DDBJ databases">
        <title>Bacillus Genome Sequencing.</title>
        <authorList>
            <person name="Dunlap C."/>
        </authorList>
    </citation>
    <scope>NUCLEOTIDE SEQUENCE [LARGE SCALE GENOMIC DNA]</scope>
    <source>
        <strain evidence="1 2">B-41290</strain>
    </source>
</reference>
<organism evidence="1 2">
    <name type="scientific">Peribacillus castrilensis</name>
    <dbReference type="NCBI Taxonomy" id="2897690"/>
    <lineage>
        <taxon>Bacteria</taxon>
        <taxon>Bacillati</taxon>
        <taxon>Bacillota</taxon>
        <taxon>Bacilli</taxon>
        <taxon>Bacillales</taxon>
        <taxon>Bacillaceae</taxon>
        <taxon>Peribacillus</taxon>
    </lineage>
</organism>
<proteinExistence type="predicted"/>
<keyword evidence="2" id="KW-1185">Reference proteome</keyword>
<name>A0AAW9NHB3_9BACI</name>
<sequence>MGNITLCSNQESDKMLEVPHAHQVNEKLIPRGADGKTRILYAKGFSIKKLSGMTVFRE</sequence>
<dbReference type="EMBL" id="JARNBH010000057">
    <property type="protein sequence ID" value="MEC0277079.1"/>
    <property type="molecule type" value="Genomic_DNA"/>
</dbReference>